<evidence type="ECO:0000256" key="3">
    <source>
        <dbReference type="ARBA" id="ARBA00023125"/>
    </source>
</evidence>
<evidence type="ECO:0000256" key="2">
    <source>
        <dbReference type="ARBA" id="ARBA00022884"/>
    </source>
</evidence>
<dbReference type="InterPro" id="IPR002942">
    <property type="entry name" value="S4_RNA-bd"/>
</dbReference>
<dbReference type="EMBL" id="CP136336">
    <property type="protein sequence ID" value="WOB10725.1"/>
    <property type="molecule type" value="Genomic_DNA"/>
</dbReference>
<dbReference type="RefSeq" id="WP_316703618.1">
    <property type="nucleotide sequence ID" value="NZ_CP136336.1"/>
</dbReference>
<dbReference type="SMART" id="SM00363">
    <property type="entry name" value="S4"/>
    <property type="match status" value="1"/>
</dbReference>
<name>A0ABZ0D5U2_9BURK</name>
<keyword evidence="3" id="KW-0238">DNA-binding</keyword>
<dbReference type="SUPFAM" id="SSF55174">
    <property type="entry name" value="Alpha-L RNA-binding motif"/>
    <property type="match status" value="1"/>
</dbReference>
<accession>A0ABZ0D5U2</accession>
<reference evidence="7 8" key="1">
    <citation type="submission" date="2023-10" db="EMBL/GenBank/DDBJ databases">
        <title>Bacteria for the degradation of biodegradable plastic PBAT(Polybutylene adipate terephthalate).</title>
        <authorList>
            <person name="Weon H.-Y."/>
            <person name="Yeon J."/>
        </authorList>
    </citation>
    <scope>NUCLEOTIDE SEQUENCE [LARGE SCALE GENOMIC DNA]</scope>
    <source>
        <strain evidence="7 8">SBD 7-3</strain>
    </source>
</reference>
<feature type="compositionally biased region" description="Basic and acidic residues" evidence="5">
    <location>
        <begin position="96"/>
        <end position="107"/>
    </location>
</feature>
<evidence type="ECO:0000256" key="4">
    <source>
        <dbReference type="PROSITE-ProRule" id="PRU00182"/>
    </source>
</evidence>
<comment type="similarity">
    <text evidence="1">Belongs to the HSP15 family.</text>
</comment>
<sequence length="139" mass="15684">MSDKATPGVRLDKWLWAARFYKTRSLATQEIDKGRVQVNGLAAKPSRELKPGDLLEIRQTAQSARSIKVVALSHVRGPAPVAQALYEETAESIARREEAARQRRETPEPALAIEQGRPTKRDRRKLADWDRWSASIDPD</sequence>
<evidence type="ECO:0000259" key="6">
    <source>
        <dbReference type="SMART" id="SM00363"/>
    </source>
</evidence>
<dbReference type="InterPro" id="IPR036986">
    <property type="entry name" value="S4_RNA-bd_sf"/>
</dbReference>
<evidence type="ECO:0000256" key="1">
    <source>
        <dbReference type="ARBA" id="ARBA00008396"/>
    </source>
</evidence>
<dbReference type="InterPro" id="IPR025708">
    <property type="entry name" value="HSP15"/>
</dbReference>
<dbReference type="PROSITE" id="PS50889">
    <property type="entry name" value="S4"/>
    <property type="match status" value="1"/>
</dbReference>
<protein>
    <submittedName>
        <fullName evidence="7">RNA-binding S4 domain-containing protein</fullName>
    </submittedName>
</protein>
<dbReference type="CDD" id="cd00165">
    <property type="entry name" value="S4"/>
    <property type="match status" value="1"/>
</dbReference>
<organism evidence="7 8">
    <name type="scientific">Piscinibacter gummiphilus</name>
    <dbReference type="NCBI Taxonomy" id="946333"/>
    <lineage>
        <taxon>Bacteria</taxon>
        <taxon>Pseudomonadati</taxon>
        <taxon>Pseudomonadota</taxon>
        <taxon>Betaproteobacteria</taxon>
        <taxon>Burkholderiales</taxon>
        <taxon>Sphaerotilaceae</taxon>
        <taxon>Piscinibacter</taxon>
    </lineage>
</organism>
<evidence type="ECO:0000313" key="8">
    <source>
        <dbReference type="Proteomes" id="UP001303946"/>
    </source>
</evidence>
<dbReference type="Proteomes" id="UP001303946">
    <property type="component" value="Chromosome"/>
</dbReference>
<proteinExistence type="inferred from homology"/>
<gene>
    <name evidence="7" type="ORF">RXV79_11865</name>
</gene>
<feature type="domain" description="RNA-binding S4" evidence="6">
    <location>
        <begin position="9"/>
        <end position="66"/>
    </location>
</feature>
<feature type="region of interest" description="Disordered" evidence="5">
    <location>
        <begin position="96"/>
        <end position="139"/>
    </location>
</feature>
<dbReference type="Gene3D" id="3.10.290.10">
    <property type="entry name" value="RNA-binding S4 domain"/>
    <property type="match status" value="1"/>
</dbReference>
<keyword evidence="8" id="KW-1185">Reference proteome</keyword>
<dbReference type="Pfam" id="PF01479">
    <property type="entry name" value="S4"/>
    <property type="match status" value="1"/>
</dbReference>
<evidence type="ECO:0000256" key="5">
    <source>
        <dbReference type="SAM" id="MobiDB-lite"/>
    </source>
</evidence>
<dbReference type="PIRSF" id="PIRSF016821">
    <property type="entry name" value="HSP15"/>
    <property type="match status" value="1"/>
</dbReference>
<keyword evidence="2 4" id="KW-0694">RNA-binding</keyword>
<evidence type="ECO:0000313" key="7">
    <source>
        <dbReference type="EMBL" id="WOB10725.1"/>
    </source>
</evidence>